<dbReference type="InterPro" id="IPR035965">
    <property type="entry name" value="PAS-like_dom_sf"/>
</dbReference>
<proteinExistence type="predicted"/>
<accession>A0ABS8I520</accession>
<dbReference type="Gene3D" id="3.30.450.20">
    <property type="entry name" value="PAS domain"/>
    <property type="match status" value="1"/>
</dbReference>
<keyword evidence="2" id="KW-1185">Reference proteome</keyword>
<evidence type="ECO:0000313" key="1">
    <source>
        <dbReference type="EMBL" id="MCC5598657.1"/>
    </source>
</evidence>
<dbReference type="EMBL" id="JAIVFQ010000004">
    <property type="protein sequence ID" value="MCC5598657.1"/>
    <property type="molecule type" value="Genomic_DNA"/>
</dbReference>
<dbReference type="Proteomes" id="UP001199525">
    <property type="component" value="Unassembled WGS sequence"/>
</dbReference>
<dbReference type="SUPFAM" id="SSF55785">
    <property type="entry name" value="PYP-like sensor domain (PAS domain)"/>
    <property type="match status" value="1"/>
</dbReference>
<organism evidence="1 2">
    <name type="scientific">Nostoc favosum CHAB5714</name>
    <dbReference type="NCBI Taxonomy" id="2780399"/>
    <lineage>
        <taxon>Bacteria</taxon>
        <taxon>Bacillati</taxon>
        <taxon>Cyanobacteriota</taxon>
        <taxon>Cyanophyceae</taxon>
        <taxon>Nostocales</taxon>
        <taxon>Nostocaceae</taxon>
        <taxon>Nostoc</taxon>
        <taxon>Nostoc favosum</taxon>
    </lineage>
</organism>
<reference evidence="1 2" key="1">
    <citation type="journal article" date="2021" name="Microorganisms">
        <title>Genome Evolution of Filamentous Cyanobacterium Nostoc Species: From Facultative Symbiosis to Free Living.</title>
        <authorList>
            <person name="Huo D."/>
            <person name="Li H."/>
            <person name="Cai F."/>
            <person name="Guo X."/>
            <person name="Qiao Z."/>
            <person name="Wang W."/>
            <person name="Yu G."/>
            <person name="Li R."/>
        </authorList>
    </citation>
    <scope>NUCLEOTIDE SEQUENCE [LARGE SCALE GENOMIC DNA]</scope>
    <source>
        <strain evidence="1 2">CHAB 5714</strain>
    </source>
</reference>
<comment type="caution">
    <text evidence="1">The sequence shown here is derived from an EMBL/GenBank/DDBJ whole genome shotgun (WGS) entry which is preliminary data.</text>
</comment>
<sequence length="312" mass="35476">METRGKNVLAFSSSQVVESFTKHDMVILVASETSLKTANIFEVMHTLVMTLNVSSFSEIASVLLQLRHQFDLLSVADNQGHIVIFIMPESLCQALAKQTEKSRGNTSIGSFEVKHQILVENQLLKYKWLLVRVIVRIDTTGEHPCLIGVSVDSTSCVQAEVLFRESERRFRPIFNSSFQFIGLLITKGIVLEVNQTALHLGEVQPQDVVERPYWKRWWTRLVNQQHLQYLLSSSPAVIYTCKSYADFGNTFIRENVVAITGYQVWKMLKSLSFWANELHSLLKSFSPTINIGNILGIGLGIKNFKKLIYSYQ</sequence>
<name>A0ABS8I520_9NOSO</name>
<evidence type="ECO:0000313" key="2">
    <source>
        <dbReference type="Proteomes" id="UP001199525"/>
    </source>
</evidence>
<protein>
    <submittedName>
        <fullName evidence="1">Uncharacterized protein</fullName>
    </submittedName>
</protein>
<gene>
    <name evidence="1" type="ORF">LC586_05355</name>
</gene>
<dbReference type="RefSeq" id="WP_229483490.1">
    <property type="nucleotide sequence ID" value="NZ_JAIVFQ010000004.1"/>
</dbReference>